<comment type="caution">
    <text evidence="1">The sequence shown here is derived from an EMBL/GenBank/DDBJ whole genome shotgun (WGS) entry which is preliminary data.</text>
</comment>
<dbReference type="AlphaFoldDB" id="A0A2N6K0T9"/>
<evidence type="ECO:0000313" key="2">
    <source>
        <dbReference type="Proteomes" id="UP000235036"/>
    </source>
</evidence>
<gene>
    <name evidence="1" type="ORF">CEN44_16520</name>
</gene>
<reference evidence="1 2" key="1">
    <citation type="submission" date="2017-08" db="EMBL/GenBank/DDBJ databases">
        <title>Genomes of Fischerella (Mastigocladus) sp. strains.</title>
        <authorList>
            <person name="Miller S.R."/>
        </authorList>
    </citation>
    <scope>NUCLEOTIDE SEQUENCE [LARGE SCALE GENOMIC DNA]</scope>
    <source>
        <strain evidence="1 2">CCMEE 5323</strain>
    </source>
</reference>
<accession>A0A2N6K0T9</accession>
<name>A0A2N6K0T9_FISMU</name>
<feature type="non-terminal residue" evidence="1">
    <location>
        <position position="62"/>
    </location>
</feature>
<dbReference type="Proteomes" id="UP000235036">
    <property type="component" value="Unassembled WGS sequence"/>
</dbReference>
<evidence type="ECO:0000313" key="1">
    <source>
        <dbReference type="EMBL" id="PLZ87884.1"/>
    </source>
</evidence>
<proteinExistence type="predicted"/>
<dbReference type="EMBL" id="NRQW01000373">
    <property type="protein sequence ID" value="PLZ87884.1"/>
    <property type="molecule type" value="Genomic_DNA"/>
</dbReference>
<sequence length="62" mass="7210">MTTKYSICNKNYQVTLTDLFKFELRSLYGRIILKSQPKLQKNCKNLLNLGCGTTYFQGWVNA</sequence>
<keyword evidence="2" id="KW-1185">Reference proteome</keyword>
<protein>
    <submittedName>
        <fullName evidence="1">Uncharacterized protein</fullName>
    </submittedName>
</protein>
<organism evidence="1 2">
    <name type="scientific">Fischerella muscicola CCMEE 5323</name>
    <dbReference type="NCBI Taxonomy" id="2019572"/>
    <lineage>
        <taxon>Bacteria</taxon>
        <taxon>Bacillati</taxon>
        <taxon>Cyanobacteriota</taxon>
        <taxon>Cyanophyceae</taxon>
        <taxon>Nostocales</taxon>
        <taxon>Hapalosiphonaceae</taxon>
        <taxon>Fischerella</taxon>
    </lineage>
</organism>